<accession>A0A6P8YQ35</accession>
<dbReference type="OrthoDB" id="201709at2759"/>
<dbReference type="InParanoid" id="A0A6P8YQ35"/>
<proteinExistence type="predicted"/>
<dbReference type="Pfam" id="PF01575">
    <property type="entry name" value="MaoC_dehydratas"/>
    <property type="match status" value="1"/>
</dbReference>
<dbReference type="GeneID" id="117643948"/>
<dbReference type="KEGG" id="tpal:117643948"/>
<dbReference type="PANTHER" id="PTHR46263">
    <property type="entry name" value="ARMADILLO REPEAT-CONTAINING PROTEIN 7"/>
    <property type="match status" value="1"/>
</dbReference>
<dbReference type="FunCoup" id="A0A6P8YQ35">
    <property type="interactions" value="24"/>
</dbReference>
<gene>
    <name evidence="3" type="primary">LOC117643948</name>
</gene>
<dbReference type="SUPFAM" id="SSF54637">
    <property type="entry name" value="Thioesterase/thiol ester dehydrase-isomerase"/>
    <property type="match status" value="1"/>
</dbReference>
<dbReference type="InterPro" id="IPR011989">
    <property type="entry name" value="ARM-like"/>
</dbReference>
<organism evidence="3">
    <name type="scientific">Thrips palmi</name>
    <name type="common">Melon thrips</name>
    <dbReference type="NCBI Taxonomy" id="161013"/>
    <lineage>
        <taxon>Eukaryota</taxon>
        <taxon>Metazoa</taxon>
        <taxon>Ecdysozoa</taxon>
        <taxon>Arthropoda</taxon>
        <taxon>Hexapoda</taxon>
        <taxon>Insecta</taxon>
        <taxon>Pterygota</taxon>
        <taxon>Neoptera</taxon>
        <taxon>Paraneoptera</taxon>
        <taxon>Thysanoptera</taxon>
        <taxon>Terebrantia</taxon>
        <taxon>Thripoidea</taxon>
        <taxon>Thripidae</taxon>
        <taxon>Thrips</taxon>
    </lineage>
</organism>
<dbReference type="InterPro" id="IPR029069">
    <property type="entry name" value="HotDog_dom_sf"/>
</dbReference>
<name>A0A6P8YQ35_THRPL</name>
<keyword evidence="2" id="KW-1185">Reference proteome</keyword>
<dbReference type="RefSeq" id="XP_034239026.1">
    <property type="nucleotide sequence ID" value="XM_034383135.1"/>
</dbReference>
<dbReference type="PANTHER" id="PTHR46263:SF1">
    <property type="entry name" value="ARMADILLO REPEAT-CONTAINING PROTEIN 7"/>
    <property type="match status" value="1"/>
</dbReference>
<dbReference type="GO" id="GO:0018812">
    <property type="term" value="F:3-hydroxyacyl-CoA dehydratase activity"/>
    <property type="evidence" value="ECO:0007669"/>
    <property type="project" value="UniProtKB-ARBA"/>
</dbReference>
<dbReference type="Proteomes" id="UP000515158">
    <property type="component" value="Unplaced"/>
</dbReference>
<feature type="domain" description="MaoC-like" evidence="1">
    <location>
        <begin position="244"/>
        <end position="337"/>
    </location>
</feature>
<protein>
    <submittedName>
        <fullName evidence="3">Uncharacterized protein LOC117643948</fullName>
    </submittedName>
</protein>
<dbReference type="InterPro" id="IPR042462">
    <property type="entry name" value="ARMC7"/>
</dbReference>
<evidence type="ECO:0000259" key="1">
    <source>
        <dbReference type="Pfam" id="PF01575"/>
    </source>
</evidence>
<dbReference type="SMART" id="SM00185">
    <property type="entry name" value="ARM"/>
    <property type="match status" value="2"/>
</dbReference>
<evidence type="ECO:0000313" key="3">
    <source>
        <dbReference type="RefSeq" id="XP_034239026.1"/>
    </source>
</evidence>
<dbReference type="AlphaFoldDB" id="A0A6P8YQ35"/>
<reference evidence="3" key="1">
    <citation type="submission" date="2025-08" db="UniProtKB">
        <authorList>
            <consortium name="RefSeq"/>
        </authorList>
    </citation>
    <scope>IDENTIFICATION</scope>
    <source>
        <tissue evidence="3">Total insect</tissue>
    </source>
</reference>
<dbReference type="Gene3D" id="3.10.129.10">
    <property type="entry name" value="Hotdog Thioesterase"/>
    <property type="match status" value="1"/>
</dbReference>
<dbReference type="InterPro" id="IPR002539">
    <property type="entry name" value="MaoC-like_dom"/>
</dbReference>
<dbReference type="InterPro" id="IPR000225">
    <property type="entry name" value="Armadillo"/>
</dbReference>
<dbReference type="Gene3D" id="1.25.10.10">
    <property type="entry name" value="Leucine-rich Repeat Variant"/>
    <property type="match status" value="1"/>
</dbReference>
<dbReference type="InterPro" id="IPR016024">
    <property type="entry name" value="ARM-type_fold"/>
</dbReference>
<sequence length="378" mass="40910">MLLSARTMFSTAERLKERTGKKGLPRFEYLQELVTEFQDTTSTEAKQQVLANLANFAYDPINYDFLRNLKVIDLFLDQLAESDSILQQYAICGLCNLCLDPQNKEYIIHNGGVQAIAICLSSANEQTVLSAITTLMFLIAPESKDLITAVEIVECMVRLSRSANPRLRNLATVFLEDHCTPAQVTAIRKQVETASIPVTVLEAAVMTWARWRGPAARLCRLQRLQHTQPRPRASLKPGEKATLVRRITEADVRVFGALCGDANPVHSTGVPSGPADGGASRVLVHGALLNALASGVIGSQLPGPGSIVVGQNLRFPRPCLVGEEVTVVVEVKEVRKIVEVAFRCIVDAASDQPKVVMEGNAKLIMAELAGPSASGEGG</sequence>
<evidence type="ECO:0000313" key="2">
    <source>
        <dbReference type="Proteomes" id="UP000515158"/>
    </source>
</evidence>
<dbReference type="SUPFAM" id="SSF48371">
    <property type="entry name" value="ARM repeat"/>
    <property type="match status" value="1"/>
</dbReference>